<gene>
    <name evidence="2" type="ORF">SAMN05878281_0096</name>
</gene>
<accession>A0A1M7HET7</accession>
<evidence type="ECO:0000256" key="1">
    <source>
        <dbReference type="SAM" id="Phobius"/>
    </source>
</evidence>
<proteinExistence type="predicted"/>
<evidence type="ECO:0000313" key="3">
    <source>
        <dbReference type="Proteomes" id="UP000190235"/>
    </source>
</evidence>
<dbReference type="AlphaFoldDB" id="A0A1M7HET7"/>
<protein>
    <submittedName>
        <fullName evidence="2">Uncharacterized protein</fullName>
    </submittedName>
</protein>
<reference evidence="3" key="1">
    <citation type="submission" date="2016-11" db="EMBL/GenBank/DDBJ databases">
        <authorList>
            <person name="Varghese N."/>
            <person name="Submissions S."/>
        </authorList>
    </citation>
    <scope>NUCLEOTIDE SEQUENCE [LARGE SCALE GENOMIC DNA]</scope>
    <source>
        <strain evidence="3">ACAM 48</strain>
    </source>
</reference>
<keyword evidence="1" id="KW-1133">Transmembrane helix</keyword>
<sequence>MTSKSTKKQLLDTSKTALTFRFTLLEVMVFLINVYIVNTQSQLHQLTNPKLINDSRTHESRIKNSLLQ</sequence>
<dbReference type="Proteomes" id="UP000190235">
    <property type="component" value="Chromosome I"/>
</dbReference>
<evidence type="ECO:0000313" key="2">
    <source>
        <dbReference type="EMBL" id="SHM26647.1"/>
    </source>
</evidence>
<keyword evidence="1" id="KW-0812">Transmembrane</keyword>
<feature type="transmembrane region" description="Helical" evidence="1">
    <location>
        <begin position="20"/>
        <end position="37"/>
    </location>
</feature>
<name>A0A1M7HET7_9FLAO</name>
<keyword evidence="1" id="KW-0472">Membrane</keyword>
<organism evidence="2 3">
    <name type="scientific">Salegentibacter salegens</name>
    <dbReference type="NCBI Taxonomy" id="143223"/>
    <lineage>
        <taxon>Bacteria</taxon>
        <taxon>Pseudomonadati</taxon>
        <taxon>Bacteroidota</taxon>
        <taxon>Flavobacteriia</taxon>
        <taxon>Flavobacteriales</taxon>
        <taxon>Flavobacteriaceae</taxon>
        <taxon>Salegentibacter</taxon>
    </lineage>
</organism>
<keyword evidence="3" id="KW-1185">Reference proteome</keyword>
<dbReference type="EMBL" id="LT670848">
    <property type="protein sequence ID" value="SHM26647.1"/>
    <property type="molecule type" value="Genomic_DNA"/>
</dbReference>